<organism evidence="4">
    <name type="scientific">Streptantibioticus silvisoli</name>
    <dbReference type="NCBI Taxonomy" id="2705255"/>
    <lineage>
        <taxon>Bacteria</taxon>
        <taxon>Bacillati</taxon>
        <taxon>Actinomycetota</taxon>
        <taxon>Actinomycetes</taxon>
        <taxon>Kitasatosporales</taxon>
        <taxon>Streptomycetaceae</taxon>
        <taxon>Streptantibioticus</taxon>
    </lineage>
</organism>
<dbReference type="PANTHER" id="PTHR12277:SF79">
    <property type="entry name" value="XAA-PRO DIPEPTIDYL-PEPTIDASE-RELATED"/>
    <property type="match status" value="1"/>
</dbReference>
<comment type="caution">
    <text evidence="4">The sequence shown here is derived from an EMBL/GenBank/DDBJ whole genome shotgun (WGS) entry which is preliminary data.</text>
</comment>
<dbReference type="EMBL" id="JABXJJ020000042">
    <property type="protein sequence ID" value="MDI5973208.1"/>
    <property type="molecule type" value="Genomic_DNA"/>
</dbReference>
<dbReference type="RefSeq" id="WP_271317088.1">
    <property type="nucleotide sequence ID" value="NZ_JAAGKO020000011.1"/>
</dbReference>
<evidence type="ECO:0000313" key="3">
    <source>
        <dbReference type="EMBL" id="MDI5963102.1"/>
    </source>
</evidence>
<dbReference type="GO" id="GO:0003824">
    <property type="term" value="F:catalytic activity"/>
    <property type="evidence" value="ECO:0007669"/>
    <property type="project" value="UniProtKB-ARBA"/>
</dbReference>
<dbReference type="PANTHER" id="PTHR12277">
    <property type="entry name" value="ALPHA/BETA HYDROLASE DOMAIN-CONTAINING PROTEIN"/>
    <property type="match status" value="1"/>
</dbReference>
<evidence type="ECO:0000313" key="5">
    <source>
        <dbReference type="Proteomes" id="UP001156398"/>
    </source>
</evidence>
<evidence type="ECO:0000313" key="4">
    <source>
        <dbReference type="EMBL" id="MDI5973208.1"/>
    </source>
</evidence>
<name>A0AA90H9C3_9ACTN</name>
<evidence type="ECO:0000256" key="1">
    <source>
        <dbReference type="SAM" id="SignalP"/>
    </source>
</evidence>
<feature type="signal peptide" evidence="1">
    <location>
        <begin position="1"/>
        <end position="23"/>
    </location>
</feature>
<keyword evidence="1" id="KW-0732">Signal</keyword>
<dbReference type="EMBL" id="JAAGKO020000011">
    <property type="protein sequence ID" value="MDI5963102.1"/>
    <property type="molecule type" value="Genomic_DNA"/>
</dbReference>
<reference evidence="4 5" key="1">
    <citation type="submission" date="2023-05" db="EMBL/GenBank/DDBJ databases">
        <title>Streptantibioticus silvisoli sp. nov., acidotolerant actinomycetes 1 from pine litter.</title>
        <authorList>
            <person name="Swiecimska M."/>
            <person name="Golinska P."/>
            <person name="Sangal V."/>
            <person name="Wachnowicz B."/>
            <person name="Goodfellow M."/>
        </authorList>
    </citation>
    <scope>NUCLEOTIDE SEQUENCE</scope>
    <source>
        <strain evidence="4">SL13</strain>
        <strain evidence="3 5">SL54</strain>
    </source>
</reference>
<dbReference type="Gene3D" id="3.40.50.1820">
    <property type="entry name" value="alpha/beta hydrolase"/>
    <property type="match status" value="1"/>
</dbReference>
<gene>
    <name evidence="3" type="ORF">POF43_010350</name>
    <name evidence="4" type="ORF">POF50_028335</name>
</gene>
<evidence type="ECO:0000259" key="2">
    <source>
        <dbReference type="Pfam" id="PF00561"/>
    </source>
</evidence>
<proteinExistence type="predicted"/>
<dbReference type="Proteomes" id="UP001156398">
    <property type="component" value="Unassembled WGS sequence"/>
</dbReference>
<dbReference type="InterPro" id="IPR000073">
    <property type="entry name" value="AB_hydrolase_1"/>
</dbReference>
<protein>
    <recommendedName>
        <fullName evidence="2">AB hydrolase-1 domain-containing protein</fullName>
    </recommendedName>
</protein>
<keyword evidence="5" id="KW-1185">Reference proteome</keyword>
<sequence length="378" mass="40470">MRLRTAASVAAVSCVGAGAAAVAAGRFASRYALRPRPDPTPDGGALTVHDVRPDRVTLTRSLATVRRGVYGLQGTSNGASGEPAHAAVGAVLDTTPTTVTRELLLPQRGWLKPGSRVRITPQVHAGNPHETHGLRYAEDPVESELGHLPAWFVPGDRATWVIAVHGLGATREQPLAVLPLLHRLGFPVLSVSYRNDPGAPKSPDRVSHLGDTEWRDVDAALRHAVHYGARRVVIHGWSTGAAMALRTADLSPLRDRIAGLVLDSPVLEWQAVVRSLAREHGVPGVFLPLATRAVAGRTGLYGGPLTGSADPDRLTVPTFVAHGPGDSVAPWRTSRAFAARRPDLVTLFRVDGAEHQGMWNVDPDAYEESLRRFLTPLM</sequence>
<dbReference type="SUPFAM" id="SSF53474">
    <property type="entry name" value="alpha/beta-Hydrolases"/>
    <property type="match status" value="1"/>
</dbReference>
<dbReference type="AlphaFoldDB" id="A0AA90H9C3"/>
<accession>A0AA90H9C3</accession>
<feature type="chain" id="PRO_5041668797" description="AB hydrolase-1 domain-containing protein" evidence="1">
    <location>
        <begin position="24"/>
        <end position="378"/>
    </location>
</feature>
<dbReference type="InterPro" id="IPR029058">
    <property type="entry name" value="AB_hydrolase_fold"/>
</dbReference>
<feature type="domain" description="AB hydrolase-1" evidence="2">
    <location>
        <begin position="160"/>
        <end position="270"/>
    </location>
</feature>
<dbReference type="Pfam" id="PF00561">
    <property type="entry name" value="Abhydrolase_1"/>
    <property type="match status" value="1"/>
</dbReference>